<evidence type="ECO:0000313" key="5">
    <source>
        <dbReference type="EMBL" id="KAK7910061.1"/>
    </source>
</evidence>
<reference evidence="6" key="1">
    <citation type="submission" date="2024-04" db="EMBL/GenBank/DDBJ databases">
        <title>Salinicola lusitanus LLJ914,a marine bacterium isolated from the Okinawa Trough.</title>
        <authorList>
            <person name="Li J."/>
        </authorList>
    </citation>
    <scope>NUCLEOTIDE SEQUENCE [LARGE SCALE GENOMIC DNA]</scope>
</reference>
<keyword evidence="1 3" id="KW-0732">Signal</keyword>
<organism evidence="5 6">
    <name type="scientific">Mugilogobius chulae</name>
    <name type="common">yellowstripe goby</name>
    <dbReference type="NCBI Taxonomy" id="88201"/>
    <lineage>
        <taxon>Eukaryota</taxon>
        <taxon>Metazoa</taxon>
        <taxon>Chordata</taxon>
        <taxon>Craniata</taxon>
        <taxon>Vertebrata</taxon>
        <taxon>Euteleostomi</taxon>
        <taxon>Actinopterygii</taxon>
        <taxon>Neopterygii</taxon>
        <taxon>Teleostei</taxon>
        <taxon>Neoteleostei</taxon>
        <taxon>Acanthomorphata</taxon>
        <taxon>Gobiaria</taxon>
        <taxon>Gobiiformes</taxon>
        <taxon>Gobioidei</taxon>
        <taxon>Gobiidae</taxon>
        <taxon>Gobionellinae</taxon>
        <taxon>Mugilogobius</taxon>
    </lineage>
</organism>
<dbReference type="GO" id="GO:0009897">
    <property type="term" value="C:external side of plasma membrane"/>
    <property type="evidence" value="ECO:0007669"/>
    <property type="project" value="TreeGrafter"/>
</dbReference>
<gene>
    <name evidence="5" type="ORF">WMY93_014745</name>
</gene>
<dbReference type="GO" id="GO:0004888">
    <property type="term" value="F:transmembrane signaling receptor activity"/>
    <property type="evidence" value="ECO:0007669"/>
    <property type="project" value="TreeGrafter"/>
</dbReference>
<dbReference type="PANTHER" id="PTHR11481">
    <property type="entry name" value="IMMUNOGLOBULIN FC RECEPTOR"/>
    <property type="match status" value="1"/>
</dbReference>
<keyword evidence="2" id="KW-1015">Disulfide bond</keyword>
<dbReference type="Gene3D" id="2.60.40.10">
    <property type="entry name" value="Immunoglobulins"/>
    <property type="match status" value="2"/>
</dbReference>
<dbReference type="InterPro" id="IPR050488">
    <property type="entry name" value="Ig_Fc_receptor"/>
</dbReference>
<dbReference type="InterPro" id="IPR036179">
    <property type="entry name" value="Ig-like_dom_sf"/>
</dbReference>
<feature type="domain" description="Immunoglobulin" evidence="4">
    <location>
        <begin position="34"/>
        <end position="116"/>
    </location>
</feature>
<keyword evidence="6" id="KW-1185">Reference proteome</keyword>
<comment type="caution">
    <text evidence="5">The sequence shown here is derived from an EMBL/GenBank/DDBJ whole genome shotgun (WGS) entry which is preliminary data.</text>
</comment>
<evidence type="ECO:0000256" key="1">
    <source>
        <dbReference type="ARBA" id="ARBA00022729"/>
    </source>
</evidence>
<dbReference type="PANTHER" id="PTHR11481:SF64">
    <property type="entry name" value="FC RECEPTOR-LIKE PROTEIN 4"/>
    <property type="match status" value="1"/>
</dbReference>
<dbReference type="GO" id="GO:0007166">
    <property type="term" value="P:cell surface receptor signaling pathway"/>
    <property type="evidence" value="ECO:0007669"/>
    <property type="project" value="TreeGrafter"/>
</dbReference>
<protein>
    <recommendedName>
        <fullName evidence="4">Immunoglobulin domain-containing protein</fullName>
    </recommendedName>
</protein>
<dbReference type="SUPFAM" id="SSF48726">
    <property type="entry name" value="Immunoglobulin"/>
    <property type="match status" value="1"/>
</dbReference>
<dbReference type="EMBL" id="JBBPFD010000010">
    <property type="protein sequence ID" value="KAK7910061.1"/>
    <property type="molecule type" value="Genomic_DNA"/>
</dbReference>
<feature type="domain" description="Immunoglobulin" evidence="4">
    <location>
        <begin position="124"/>
        <end position="196"/>
    </location>
</feature>
<dbReference type="Proteomes" id="UP001460270">
    <property type="component" value="Unassembled WGS sequence"/>
</dbReference>
<dbReference type="AlphaFoldDB" id="A0AAW0P585"/>
<name>A0AAW0P585_9GOBI</name>
<dbReference type="InterPro" id="IPR013783">
    <property type="entry name" value="Ig-like_fold"/>
</dbReference>
<feature type="signal peptide" evidence="3">
    <location>
        <begin position="1"/>
        <end position="26"/>
    </location>
</feature>
<evidence type="ECO:0000256" key="3">
    <source>
        <dbReference type="SAM" id="SignalP"/>
    </source>
</evidence>
<evidence type="ECO:0000313" key="6">
    <source>
        <dbReference type="Proteomes" id="UP001460270"/>
    </source>
</evidence>
<dbReference type="InterPro" id="IPR003599">
    <property type="entry name" value="Ig_sub"/>
</dbReference>
<dbReference type="GO" id="GO:0006955">
    <property type="term" value="P:immune response"/>
    <property type="evidence" value="ECO:0007669"/>
    <property type="project" value="TreeGrafter"/>
</dbReference>
<evidence type="ECO:0000256" key="2">
    <source>
        <dbReference type="ARBA" id="ARBA00023157"/>
    </source>
</evidence>
<dbReference type="SMART" id="SM00409">
    <property type="entry name" value="IG"/>
    <property type="match status" value="2"/>
</dbReference>
<proteinExistence type="predicted"/>
<sequence length="333" mass="36909">MKDFKMCRYCFVDAVVLGSLCGVCTTNQVSLDVFPGTSVFEGHFFILKCVSQEQSGDWAVHRNTSKHPYSQQCGHGWGKRLSSSCKVGLAVTWDSGFYWCQSTGGAVSSTTTVRVTSGNLMVVVPLVPVNAGEDVTLSCLNRSRSSVPAHFYRDDLQLTSDHRRDLSLGPVSFSDQGWYKCISADTQSLPALLQIHNHSDEFFPTNSTSEPDSAHLHTVVRLLCHLLVFCPYCISTVLMVSLYRHLPKEEKRPRFKVKHEEYDDVVAALFASHTPAFPPPVLLTHTYLSPTCSAHTHLPFPTCSALTHLPFPTCSAHTHLSLPHLCNLNTHCT</sequence>
<evidence type="ECO:0000259" key="4">
    <source>
        <dbReference type="SMART" id="SM00409"/>
    </source>
</evidence>
<accession>A0AAW0P585</accession>
<feature type="chain" id="PRO_5043687733" description="Immunoglobulin domain-containing protein" evidence="3">
    <location>
        <begin position="27"/>
        <end position="333"/>
    </location>
</feature>